<dbReference type="EMBL" id="JAPWTK010000001">
    <property type="protein sequence ID" value="KAJ8963157.1"/>
    <property type="molecule type" value="Genomic_DNA"/>
</dbReference>
<evidence type="ECO:0000313" key="2">
    <source>
        <dbReference type="Proteomes" id="UP001162162"/>
    </source>
</evidence>
<comment type="caution">
    <text evidence="1">The sequence shown here is derived from an EMBL/GenBank/DDBJ whole genome shotgun (WGS) entry which is preliminary data.</text>
</comment>
<sequence>MLTYLRNPISGYEYSLYPDAQFFYHYKIYRPLSFHVDWPITSREWYPEYWPNYSSYWHYLQDVPSGKSFRELRVKNNLYWSDSIID</sequence>
<protein>
    <submittedName>
        <fullName evidence="1">Uncharacterized protein</fullName>
    </submittedName>
</protein>
<evidence type="ECO:0000313" key="1">
    <source>
        <dbReference type="EMBL" id="KAJ8963157.1"/>
    </source>
</evidence>
<gene>
    <name evidence="1" type="ORF">NQ318_018622</name>
</gene>
<name>A0AAV8ZI25_9CUCU</name>
<dbReference type="AlphaFoldDB" id="A0AAV8ZI25"/>
<dbReference type="Proteomes" id="UP001162162">
    <property type="component" value="Unassembled WGS sequence"/>
</dbReference>
<accession>A0AAV8ZI25</accession>
<reference evidence="1" key="1">
    <citation type="journal article" date="2023" name="Insect Mol. Biol.">
        <title>Genome sequencing provides insights into the evolution of gene families encoding plant cell wall-degrading enzymes in longhorned beetles.</title>
        <authorList>
            <person name="Shin N.R."/>
            <person name="Okamura Y."/>
            <person name="Kirsch R."/>
            <person name="Pauchet Y."/>
        </authorList>
    </citation>
    <scope>NUCLEOTIDE SEQUENCE</scope>
    <source>
        <strain evidence="1">AMC_N1</strain>
    </source>
</reference>
<keyword evidence="2" id="KW-1185">Reference proteome</keyword>
<organism evidence="1 2">
    <name type="scientific">Aromia moschata</name>
    <dbReference type="NCBI Taxonomy" id="1265417"/>
    <lineage>
        <taxon>Eukaryota</taxon>
        <taxon>Metazoa</taxon>
        <taxon>Ecdysozoa</taxon>
        <taxon>Arthropoda</taxon>
        <taxon>Hexapoda</taxon>
        <taxon>Insecta</taxon>
        <taxon>Pterygota</taxon>
        <taxon>Neoptera</taxon>
        <taxon>Endopterygota</taxon>
        <taxon>Coleoptera</taxon>
        <taxon>Polyphaga</taxon>
        <taxon>Cucujiformia</taxon>
        <taxon>Chrysomeloidea</taxon>
        <taxon>Cerambycidae</taxon>
        <taxon>Cerambycinae</taxon>
        <taxon>Callichromatini</taxon>
        <taxon>Aromia</taxon>
    </lineage>
</organism>
<proteinExistence type="predicted"/>